<name>X1UL68_9ZZZZ</name>
<feature type="non-terminal residue" evidence="1">
    <location>
        <position position="1"/>
    </location>
</feature>
<dbReference type="AlphaFoldDB" id="X1UL68"/>
<protein>
    <submittedName>
        <fullName evidence="1">Uncharacterized protein</fullName>
    </submittedName>
</protein>
<accession>X1UL68</accession>
<dbReference type="EMBL" id="BARW01017936">
    <property type="protein sequence ID" value="GAI93074.1"/>
    <property type="molecule type" value="Genomic_DNA"/>
</dbReference>
<evidence type="ECO:0000313" key="1">
    <source>
        <dbReference type="EMBL" id="GAI93074.1"/>
    </source>
</evidence>
<sequence>LVPRLLQRFLPGRKAQDIRPLINLLEVIENVTLPLENKIMAETIEQNEQFISQYLQDLSIIFLVYILMRQLHPSATSPLDYKSMKRQIRKMLNESIDELSNPRRETIHHVYLGYEGPIRRKPYIEDRPNTKDLARLEKVLNTLKELKRHPWIANEVK</sequence>
<proteinExistence type="predicted"/>
<comment type="caution">
    <text evidence="1">The sequence shown here is derived from an EMBL/GenBank/DDBJ whole genome shotgun (WGS) entry which is preliminary data.</text>
</comment>
<organism evidence="1">
    <name type="scientific">marine sediment metagenome</name>
    <dbReference type="NCBI Taxonomy" id="412755"/>
    <lineage>
        <taxon>unclassified sequences</taxon>
        <taxon>metagenomes</taxon>
        <taxon>ecological metagenomes</taxon>
    </lineage>
</organism>
<reference evidence="1" key="1">
    <citation type="journal article" date="2014" name="Front. Microbiol.">
        <title>High frequency of phylogenetically diverse reductive dehalogenase-homologous genes in deep subseafloor sedimentary metagenomes.</title>
        <authorList>
            <person name="Kawai M."/>
            <person name="Futagami T."/>
            <person name="Toyoda A."/>
            <person name="Takaki Y."/>
            <person name="Nishi S."/>
            <person name="Hori S."/>
            <person name="Arai W."/>
            <person name="Tsubouchi T."/>
            <person name="Morono Y."/>
            <person name="Uchiyama I."/>
            <person name="Ito T."/>
            <person name="Fujiyama A."/>
            <person name="Inagaki F."/>
            <person name="Takami H."/>
        </authorList>
    </citation>
    <scope>NUCLEOTIDE SEQUENCE</scope>
    <source>
        <strain evidence="1">Expedition CK06-06</strain>
    </source>
</reference>
<gene>
    <name evidence="1" type="ORF">S12H4_30834</name>
</gene>